<dbReference type="EMBL" id="BPLQ01002207">
    <property type="protein sequence ID" value="GIX89957.1"/>
    <property type="molecule type" value="Genomic_DNA"/>
</dbReference>
<gene>
    <name evidence="1" type="ORF">CDAR_239121</name>
</gene>
<dbReference type="AlphaFoldDB" id="A0AAV4NYI3"/>
<proteinExistence type="predicted"/>
<comment type="caution">
    <text evidence="1">The sequence shown here is derived from an EMBL/GenBank/DDBJ whole genome shotgun (WGS) entry which is preliminary data.</text>
</comment>
<accession>A0AAV4NYI3</accession>
<reference evidence="1 2" key="1">
    <citation type="submission" date="2021-06" db="EMBL/GenBank/DDBJ databases">
        <title>Caerostris darwini draft genome.</title>
        <authorList>
            <person name="Kono N."/>
            <person name="Arakawa K."/>
        </authorList>
    </citation>
    <scope>NUCLEOTIDE SEQUENCE [LARGE SCALE GENOMIC DNA]</scope>
</reference>
<name>A0AAV4NYI3_9ARAC</name>
<protein>
    <submittedName>
        <fullName evidence="1">Uncharacterized protein</fullName>
    </submittedName>
</protein>
<sequence length="103" mass="12124">MVGNPYGPKPERVFRLQKNLGVEDDRWVGKFHSWISDPSLIDRCIIPPSPDSFFLRNKCHAKKVAIFHTDASCESWPLWFWREQIQLIVKIQVEAIKIYIKLT</sequence>
<keyword evidence="2" id="KW-1185">Reference proteome</keyword>
<evidence type="ECO:0000313" key="2">
    <source>
        <dbReference type="Proteomes" id="UP001054837"/>
    </source>
</evidence>
<dbReference type="Proteomes" id="UP001054837">
    <property type="component" value="Unassembled WGS sequence"/>
</dbReference>
<evidence type="ECO:0000313" key="1">
    <source>
        <dbReference type="EMBL" id="GIX89957.1"/>
    </source>
</evidence>
<organism evidence="1 2">
    <name type="scientific">Caerostris darwini</name>
    <dbReference type="NCBI Taxonomy" id="1538125"/>
    <lineage>
        <taxon>Eukaryota</taxon>
        <taxon>Metazoa</taxon>
        <taxon>Ecdysozoa</taxon>
        <taxon>Arthropoda</taxon>
        <taxon>Chelicerata</taxon>
        <taxon>Arachnida</taxon>
        <taxon>Araneae</taxon>
        <taxon>Araneomorphae</taxon>
        <taxon>Entelegynae</taxon>
        <taxon>Araneoidea</taxon>
        <taxon>Araneidae</taxon>
        <taxon>Caerostris</taxon>
    </lineage>
</organism>